<protein>
    <submittedName>
        <fullName evidence="1">Uncharacterized protein</fullName>
    </submittedName>
</protein>
<sequence>MVIRVFSFSDSRDGFDYYWLFFDAKHHSQQDDCRQVAAYV</sequence>
<gene>
    <name evidence="1" type="ORF">MC7420_6319</name>
</gene>
<organism evidence="1 2">
    <name type="scientific">Coleofasciculus chthonoplastes PCC 7420</name>
    <dbReference type="NCBI Taxonomy" id="118168"/>
    <lineage>
        <taxon>Bacteria</taxon>
        <taxon>Bacillati</taxon>
        <taxon>Cyanobacteriota</taxon>
        <taxon>Cyanophyceae</taxon>
        <taxon>Coleofasciculales</taxon>
        <taxon>Coleofasciculaceae</taxon>
        <taxon>Coleofasciculus</taxon>
    </lineage>
</organism>
<keyword evidence="2" id="KW-1185">Reference proteome</keyword>
<evidence type="ECO:0000313" key="1">
    <source>
        <dbReference type="EMBL" id="EDX75664.1"/>
    </source>
</evidence>
<evidence type="ECO:0000313" key="2">
    <source>
        <dbReference type="Proteomes" id="UP000003835"/>
    </source>
</evidence>
<dbReference type="Proteomes" id="UP000003835">
    <property type="component" value="Unassembled WGS sequence"/>
</dbReference>
<proteinExistence type="predicted"/>
<dbReference type="HOGENOM" id="CLU_3287979_0_0_3"/>
<dbReference type="AlphaFoldDB" id="B4VR19"/>
<dbReference type="STRING" id="118168.MC7420_6319"/>
<reference evidence="1 2" key="1">
    <citation type="submission" date="2008-07" db="EMBL/GenBank/DDBJ databases">
        <authorList>
            <person name="Tandeau de Marsac N."/>
            <person name="Ferriera S."/>
            <person name="Johnson J."/>
            <person name="Kravitz S."/>
            <person name="Beeson K."/>
            <person name="Sutton G."/>
            <person name="Rogers Y.-H."/>
            <person name="Friedman R."/>
            <person name="Frazier M."/>
            <person name="Venter J.C."/>
        </authorList>
    </citation>
    <scope>NUCLEOTIDE SEQUENCE [LARGE SCALE GENOMIC DNA]</scope>
    <source>
        <strain evidence="1 2">PCC 7420</strain>
    </source>
</reference>
<name>B4VR19_9CYAN</name>
<dbReference type="EMBL" id="DS989848">
    <property type="protein sequence ID" value="EDX75664.1"/>
    <property type="molecule type" value="Genomic_DNA"/>
</dbReference>
<accession>B4VR19</accession>